<dbReference type="PROSITE" id="PS50943">
    <property type="entry name" value="HTH_CROC1"/>
    <property type="match status" value="1"/>
</dbReference>
<dbReference type="InterPro" id="IPR010982">
    <property type="entry name" value="Lambda_DNA-bd_dom_sf"/>
</dbReference>
<dbReference type="Gene3D" id="1.10.260.40">
    <property type="entry name" value="lambda repressor-like DNA-binding domains"/>
    <property type="match status" value="1"/>
</dbReference>
<protein>
    <submittedName>
        <fullName evidence="2">XRE family transcriptional regulator</fullName>
    </submittedName>
</protein>
<dbReference type="OrthoDB" id="2702981at2"/>
<dbReference type="InterPro" id="IPR001387">
    <property type="entry name" value="Cro/C1-type_HTH"/>
</dbReference>
<accession>A0A417YLL1</accession>
<dbReference type="SMART" id="SM00530">
    <property type="entry name" value="HTH_XRE"/>
    <property type="match status" value="1"/>
</dbReference>
<reference evidence="2 3" key="1">
    <citation type="journal article" date="2007" name="Int. J. Syst. Evol. Microbiol.">
        <title>Oceanobacillus profundus sp. nov., isolated from a deep-sea sediment core.</title>
        <authorList>
            <person name="Kim Y.G."/>
            <person name="Choi D.H."/>
            <person name="Hyun S."/>
            <person name="Cho B.C."/>
        </authorList>
    </citation>
    <scope>NUCLEOTIDE SEQUENCE [LARGE SCALE GENOMIC DNA]</scope>
    <source>
        <strain evidence="2 3">DSM 18246</strain>
    </source>
</reference>
<evidence type="ECO:0000259" key="1">
    <source>
        <dbReference type="PROSITE" id="PS50943"/>
    </source>
</evidence>
<dbReference type="CDD" id="cd00093">
    <property type="entry name" value="HTH_XRE"/>
    <property type="match status" value="1"/>
</dbReference>
<sequence length="185" mass="21642">MEFILFFPYLICLQHIPLNHHYFYKTQGTTPLKPLIIEYHVLEKRFLYMRIEIEMKDETYEKIKNVIDWINLDNSFRGRSDTPEAKIEDFIKGAAISKLLDVEAMSPVLNSGGLDSLEVKNRFKDIAKEKKIRQVDICKRTGLKKANLSLIFNNEKTLRAETFFAIWLALGCPPIHECLYIKKSD</sequence>
<dbReference type="Pfam" id="PF13443">
    <property type="entry name" value="HTH_26"/>
    <property type="match status" value="1"/>
</dbReference>
<gene>
    <name evidence="2" type="ORF">D1B32_03245</name>
</gene>
<evidence type="ECO:0000313" key="3">
    <source>
        <dbReference type="Proteomes" id="UP000285456"/>
    </source>
</evidence>
<name>A0A417YLL1_9BACI</name>
<dbReference type="SUPFAM" id="SSF47413">
    <property type="entry name" value="lambda repressor-like DNA-binding domains"/>
    <property type="match status" value="1"/>
</dbReference>
<dbReference type="EMBL" id="QWEH01000002">
    <property type="protein sequence ID" value="RHW34203.1"/>
    <property type="molecule type" value="Genomic_DNA"/>
</dbReference>
<feature type="domain" description="HTH cro/C1-type" evidence="1">
    <location>
        <begin position="123"/>
        <end position="178"/>
    </location>
</feature>
<comment type="caution">
    <text evidence="2">The sequence shown here is derived from an EMBL/GenBank/DDBJ whole genome shotgun (WGS) entry which is preliminary data.</text>
</comment>
<keyword evidence="3" id="KW-1185">Reference proteome</keyword>
<proteinExistence type="predicted"/>
<dbReference type="GO" id="GO:0003677">
    <property type="term" value="F:DNA binding"/>
    <property type="evidence" value="ECO:0007669"/>
    <property type="project" value="InterPro"/>
</dbReference>
<dbReference type="AlphaFoldDB" id="A0A417YLL1"/>
<dbReference type="Proteomes" id="UP000285456">
    <property type="component" value="Unassembled WGS sequence"/>
</dbReference>
<organism evidence="2 3">
    <name type="scientific">Oceanobacillus profundus</name>
    <dbReference type="NCBI Taxonomy" id="372463"/>
    <lineage>
        <taxon>Bacteria</taxon>
        <taxon>Bacillati</taxon>
        <taxon>Bacillota</taxon>
        <taxon>Bacilli</taxon>
        <taxon>Bacillales</taxon>
        <taxon>Bacillaceae</taxon>
        <taxon>Oceanobacillus</taxon>
    </lineage>
</organism>
<evidence type="ECO:0000313" key="2">
    <source>
        <dbReference type="EMBL" id="RHW34203.1"/>
    </source>
</evidence>